<sequence length="1296" mass="151461">MVNTCFKQKSSLVKFLIFLLIALIIVLVALFVNLLIRKDDHVCDSEHCIKASAEIIRYVDQSANPCDDFHAFSCGNFIRNVKELPPADPSEELDSLITDVVRMDDVKPFSTQKLFYQACVNLGAIDMDQDESLLELFFGLGDWPVLRGSNWNGTFFDWTDMVKKSRRDGMKFDWFLDFSIFEDVNNTKTNILKIDVPSSLRRIGSKEKQLRKDLLTDIAELMGAPKYLAHYETAKTIDFEDDIGAVAEKHRRREKEMDVLSLPKLTIDEVQTLCPNIQWLRLINDVTGNMMVGSDYIVFNILDYIKDLNHLILRTPKRIVADYLMWKIIEESWQFLSQPIREKFEKYNEEVFNQLPQLDRQKFCLDESKKQFPLVAESVYIRRHVTRQKRQLVRDMLYLIRRRYVKLLENASWMSRESRRRSLTKAQDMRFVIGGPEEIFDEFRFAENLGFYGFAFKSSNIIDMLNERRTRFYDNYFSAINRMITNSTAGFYEKVINITAFSVINHNTMVIPAALLRDAFYNPNLPNYLNYGTLGRVLAHEIFDHIFNSTALVDDDNSNYNSWRVSDIFDGAVKCLIKESSYFHNSELKRPSKVRENLADFIAPDVAYDSYKAWLQFLPSETTLPALNFTQKQLFWIQTKIKVCPELESVKIPCMDPQCIKSSAEIHEFVDDQIDPCEDLHGFVCDKFMKTAYEKQVSSPLKAGTNRLENEINKFIVEPESKDDPQAVKMQKKYFQACLNEDEMDKTNTSFFSLLDVIGGWPILKRHKWRRRDFDWMKAMIAARQRGLPFGWFLNIDVYDDDNYYLRISKPKNCDSFDVSLSQEYTDMIADIVESVGGYNVNIEINDIFKFEKALAEICARVENEPVTKRPIIDLEKIWPSNMEIKKSLNNITGHVKNWELNSVVAYDRDYIIRLDHLLKNTSKEVQANYIGWKITEYFAPYLSKPIRYSYNNYIELQSEENLDRFQFCLMDTKLKFNLVSETMYIRKYANPEIKEAGKILVDSIKDELSDEIRNNEWMKNETKETYLDLLNKTETIIGGPDLMFDDEIFQKYLYVGELSFSDSNIILMLREWSTHTFFAKMSIIGEPSMTRLLIPGYMANNANDIYLTLDEDAKILLPATLFHDTTYDIGRPQYLNYASLGTLLAFKLVDEIAFSSKQGNNSYYHHFEKNQRCWIKSLIMTSNQDVLNGSLVVRANFADLMGRHLAYRAYQKYVEENEEELELAGLPYSPNQLFWIKSSMNWCYQDLPNEDPHPRVQEMLKYRVTETAKNSPFFGQDFSCEKDSLMNPSRKCSIF</sequence>
<evidence type="ECO:0000259" key="11">
    <source>
        <dbReference type="Pfam" id="PF05649"/>
    </source>
</evidence>
<proteinExistence type="inferred from homology"/>
<dbReference type="InterPro" id="IPR008753">
    <property type="entry name" value="Peptidase_M13_N"/>
</dbReference>
<keyword evidence="9" id="KW-0472">Membrane</keyword>
<evidence type="ECO:0000256" key="2">
    <source>
        <dbReference type="ARBA" id="ARBA00004401"/>
    </source>
</evidence>
<dbReference type="Gene3D" id="3.40.390.10">
    <property type="entry name" value="Collagenase (Catalytic Domain)"/>
    <property type="match status" value="2"/>
</dbReference>
<gene>
    <name evidence="12" type="ORF">BDFB_006383</name>
</gene>
<feature type="domain" description="Peptidase M13 C-terminal" evidence="10">
    <location>
        <begin position="503"/>
        <end position="644"/>
    </location>
</feature>
<evidence type="ECO:0000256" key="8">
    <source>
        <dbReference type="ARBA" id="ARBA00023049"/>
    </source>
</evidence>
<feature type="domain" description="Peptidase M13 N-terminal" evidence="11">
    <location>
        <begin position="65"/>
        <end position="436"/>
    </location>
</feature>
<evidence type="ECO:0000256" key="9">
    <source>
        <dbReference type="SAM" id="Phobius"/>
    </source>
</evidence>
<dbReference type="GO" id="GO:0016485">
    <property type="term" value="P:protein processing"/>
    <property type="evidence" value="ECO:0007669"/>
    <property type="project" value="TreeGrafter"/>
</dbReference>
<evidence type="ECO:0000259" key="10">
    <source>
        <dbReference type="Pfam" id="PF01431"/>
    </source>
</evidence>
<evidence type="ECO:0000256" key="5">
    <source>
        <dbReference type="ARBA" id="ARBA00022723"/>
    </source>
</evidence>
<feature type="domain" description="Peptidase M13 C-terminal" evidence="10">
    <location>
        <begin position="1113"/>
        <end position="1295"/>
    </location>
</feature>
<protein>
    <submittedName>
        <fullName evidence="12">Peptidase M13 N domain containing protein</fullName>
    </submittedName>
</protein>
<dbReference type="CDD" id="cd08662">
    <property type="entry name" value="M13"/>
    <property type="match status" value="2"/>
</dbReference>
<keyword evidence="8" id="KW-0482">Metalloprotease</keyword>
<keyword evidence="7" id="KW-0862">Zinc</keyword>
<dbReference type="GO" id="GO:0046872">
    <property type="term" value="F:metal ion binding"/>
    <property type="evidence" value="ECO:0007669"/>
    <property type="project" value="UniProtKB-KW"/>
</dbReference>
<dbReference type="OrthoDB" id="6664254at2759"/>
<dbReference type="PANTHER" id="PTHR11733:SF241">
    <property type="entry name" value="GH26575P-RELATED"/>
    <property type="match status" value="1"/>
</dbReference>
<dbReference type="PANTHER" id="PTHR11733">
    <property type="entry name" value="ZINC METALLOPROTEASE FAMILY M13 NEPRILYSIN-RELATED"/>
    <property type="match status" value="1"/>
</dbReference>
<dbReference type="InterPro" id="IPR000718">
    <property type="entry name" value="Peptidase_M13"/>
</dbReference>
<dbReference type="InterPro" id="IPR024079">
    <property type="entry name" value="MetalloPept_cat_dom_sf"/>
</dbReference>
<dbReference type="Pfam" id="PF05649">
    <property type="entry name" value="Peptidase_M13_N"/>
    <property type="match status" value="2"/>
</dbReference>
<keyword evidence="5" id="KW-0479">Metal-binding</keyword>
<keyword evidence="9" id="KW-0812">Transmembrane</keyword>
<dbReference type="EMBL" id="QDEB01134808">
    <property type="protein sequence ID" value="RZB38693.1"/>
    <property type="molecule type" value="Genomic_DNA"/>
</dbReference>
<organism evidence="12 13">
    <name type="scientific">Asbolus verrucosus</name>
    <name type="common">Desert ironclad beetle</name>
    <dbReference type="NCBI Taxonomy" id="1661398"/>
    <lineage>
        <taxon>Eukaryota</taxon>
        <taxon>Metazoa</taxon>
        <taxon>Ecdysozoa</taxon>
        <taxon>Arthropoda</taxon>
        <taxon>Hexapoda</taxon>
        <taxon>Insecta</taxon>
        <taxon>Pterygota</taxon>
        <taxon>Neoptera</taxon>
        <taxon>Endopterygota</taxon>
        <taxon>Coleoptera</taxon>
        <taxon>Polyphaga</taxon>
        <taxon>Cucujiformia</taxon>
        <taxon>Tenebrionidae</taxon>
        <taxon>Pimeliinae</taxon>
        <taxon>Asbolus</taxon>
    </lineage>
</organism>
<evidence type="ECO:0000256" key="1">
    <source>
        <dbReference type="ARBA" id="ARBA00001947"/>
    </source>
</evidence>
<dbReference type="InterPro" id="IPR018497">
    <property type="entry name" value="Peptidase_M13_C"/>
</dbReference>
<feature type="transmembrane region" description="Helical" evidence="9">
    <location>
        <begin position="12"/>
        <end position="36"/>
    </location>
</feature>
<dbReference type="Proteomes" id="UP000292052">
    <property type="component" value="Unassembled WGS sequence"/>
</dbReference>
<evidence type="ECO:0000256" key="4">
    <source>
        <dbReference type="ARBA" id="ARBA00022670"/>
    </source>
</evidence>
<dbReference type="PROSITE" id="PS51885">
    <property type="entry name" value="NEPRILYSIN"/>
    <property type="match status" value="2"/>
</dbReference>
<evidence type="ECO:0000256" key="6">
    <source>
        <dbReference type="ARBA" id="ARBA00022801"/>
    </source>
</evidence>
<dbReference type="Gene3D" id="1.10.1380.10">
    <property type="entry name" value="Neutral endopeptidase , domain2"/>
    <property type="match status" value="2"/>
</dbReference>
<feature type="domain" description="Peptidase M13 N-terminal" evidence="11">
    <location>
        <begin position="676"/>
        <end position="1041"/>
    </location>
</feature>
<dbReference type="InterPro" id="IPR042089">
    <property type="entry name" value="Peptidase_M13_dom_2"/>
</dbReference>
<reference evidence="12 13" key="1">
    <citation type="submission" date="2017-03" db="EMBL/GenBank/DDBJ databases">
        <title>Genome of the blue death feigning beetle - Asbolus verrucosus.</title>
        <authorList>
            <person name="Rider S.D."/>
        </authorList>
    </citation>
    <scope>NUCLEOTIDE SEQUENCE [LARGE SCALE GENOMIC DNA]</scope>
    <source>
        <strain evidence="12">Butters</strain>
        <tissue evidence="12">Head and leg muscle</tissue>
    </source>
</reference>
<comment type="similarity">
    <text evidence="3">Belongs to the peptidase M13 family.</text>
</comment>
<dbReference type="Pfam" id="PF01431">
    <property type="entry name" value="Peptidase_M13"/>
    <property type="match status" value="2"/>
</dbReference>
<evidence type="ECO:0000313" key="13">
    <source>
        <dbReference type="Proteomes" id="UP000292052"/>
    </source>
</evidence>
<dbReference type="GO" id="GO:0004222">
    <property type="term" value="F:metalloendopeptidase activity"/>
    <property type="evidence" value="ECO:0007669"/>
    <property type="project" value="InterPro"/>
</dbReference>
<comment type="subcellular location">
    <subcellularLocation>
        <location evidence="2">Cell membrane</location>
        <topology evidence="2">Single-pass type II membrane protein</topology>
    </subcellularLocation>
</comment>
<keyword evidence="9" id="KW-1133">Transmembrane helix</keyword>
<name>A0A482V0Z5_ASBVE</name>
<keyword evidence="13" id="KW-1185">Reference proteome</keyword>
<evidence type="ECO:0000313" key="12">
    <source>
        <dbReference type="EMBL" id="RZB38693.1"/>
    </source>
</evidence>
<dbReference type="SUPFAM" id="SSF55486">
    <property type="entry name" value="Metalloproteases ('zincins'), catalytic domain"/>
    <property type="match status" value="2"/>
</dbReference>
<accession>A0A482V0Z5</accession>
<evidence type="ECO:0000256" key="3">
    <source>
        <dbReference type="ARBA" id="ARBA00007357"/>
    </source>
</evidence>
<comment type="caution">
    <text evidence="12">The sequence shown here is derived from an EMBL/GenBank/DDBJ whole genome shotgun (WGS) entry which is preliminary data.</text>
</comment>
<evidence type="ECO:0000256" key="7">
    <source>
        <dbReference type="ARBA" id="ARBA00022833"/>
    </source>
</evidence>
<comment type="cofactor">
    <cofactor evidence="1">
        <name>Zn(2+)</name>
        <dbReference type="ChEBI" id="CHEBI:29105"/>
    </cofactor>
</comment>
<keyword evidence="6" id="KW-0378">Hydrolase</keyword>
<keyword evidence="4" id="KW-0645">Protease</keyword>
<dbReference type="GO" id="GO:0005886">
    <property type="term" value="C:plasma membrane"/>
    <property type="evidence" value="ECO:0007669"/>
    <property type="project" value="UniProtKB-SubCell"/>
</dbReference>